<organism evidence="3 4">
    <name type="scientific">Algoriphagus boseongensis</name>
    <dbReference type="NCBI Taxonomy" id="1442587"/>
    <lineage>
        <taxon>Bacteria</taxon>
        <taxon>Pseudomonadati</taxon>
        <taxon>Bacteroidota</taxon>
        <taxon>Cytophagia</taxon>
        <taxon>Cytophagales</taxon>
        <taxon>Cyclobacteriaceae</taxon>
        <taxon>Algoriphagus</taxon>
    </lineage>
</organism>
<dbReference type="InterPro" id="IPR001296">
    <property type="entry name" value="Glyco_trans_1"/>
</dbReference>
<dbReference type="Gene3D" id="3.40.50.2000">
    <property type="entry name" value="Glycogen Phosphorylase B"/>
    <property type="match status" value="2"/>
</dbReference>
<dbReference type="InterPro" id="IPR028098">
    <property type="entry name" value="Glyco_trans_4-like_N"/>
</dbReference>
<evidence type="ECO:0000313" key="3">
    <source>
        <dbReference type="EMBL" id="TDQ19620.1"/>
    </source>
</evidence>
<accession>A0A4R6T969</accession>
<keyword evidence="3" id="KW-0808">Transferase</keyword>
<feature type="domain" description="Glycosyl transferase family 1" evidence="1">
    <location>
        <begin position="188"/>
        <end position="354"/>
    </location>
</feature>
<protein>
    <submittedName>
        <fullName evidence="3">Glycosyltransferase involved in cell wall biosynthesis</fullName>
    </submittedName>
</protein>
<evidence type="ECO:0000259" key="1">
    <source>
        <dbReference type="Pfam" id="PF00534"/>
    </source>
</evidence>
<dbReference type="Proteomes" id="UP000294535">
    <property type="component" value="Unassembled WGS sequence"/>
</dbReference>
<dbReference type="EMBL" id="SNYF01000005">
    <property type="protein sequence ID" value="TDQ19620.1"/>
    <property type="molecule type" value="Genomic_DNA"/>
</dbReference>
<dbReference type="CDD" id="cd03801">
    <property type="entry name" value="GT4_PimA-like"/>
    <property type="match status" value="1"/>
</dbReference>
<name>A0A4R6T969_9BACT</name>
<proteinExistence type="predicted"/>
<feature type="domain" description="Glycosyltransferase subfamily 4-like N-terminal" evidence="2">
    <location>
        <begin position="17"/>
        <end position="181"/>
    </location>
</feature>
<dbReference type="RefSeq" id="WP_133554094.1">
    <property type="nucleotide sequence ID" value="NZ_SNYF01000005.1"/>
</dbReference>
<gene>
    <name evidence="3" type="ORF">DFQ04_1444</name>
</gene>
<dbReference type="Pfam" id="PF00534">
    <property type="entry name" value="Glycos_transf_1"/>
    <property type="match status" value="1"/>
</dbReference>
<dbReference type="AlphaFoldDB" id="A0A4R6T969"/>
<dbReference type="OrthoDB" id="502646at2"/>
<dbReference type="GO" id="GO:0016757">
    <property type="term" value="F:glycosyltransferase activity"/>
    <property type="evidence" value="ECO:0007669"/>
    <property type="project" value="InterPro"/>
</dbReference>
<reference evidence="3 4" key="1">
    <citation type="submission" date="2019-03" db="EMBL/GenBank/DDBJ databases">
        <title>Genomic Encyclopedia of Type Strains, Phase III (KMG-III): the genomes of soil and plant-associated and newly described type strains.</title>
        <authorList>
            <person name="Whitman W."/>
        </authorList>
    </citation>
    <scope>NUCLEOTIDE SEQUENCE [LARGE SCALE GENOMIC DNA]</scope>
    <source>
        <strain evidence="3 4">CECT 8446</strain>
    </source>
</reference>
<keyword evidence="4" id="KW-1185">Reference proteome</keyword>
<evidence type="ECO:0000259" key="2">
    <source>
        <dbReference type="Pfam" id="PF13439"/>
    </source>
</evidence>
<dbReference type="Pfam" id="PF13439">
    <property type="entry name" value="Glyco_transf_4"/>
    <property type="match status" value="1"/>
</dbReference>
<evidence type="ECO:0000313" key="4">
    <source>
        <dbReference type="Proteomes" id="UP000294535"/>
    </source>
</evidence>
<comment type="caution">
    <text evidence="3">The sequence shown here is derived from an EMBL/GenBank/DDBJ whole genome shotgun (WGS) entry which is preliminary data.</text>
</comment>
<sequence length="380" mass="43199">MHICFLSQEFPRRGVTYGGIGTFLLTFSTSLIQKGHQVTVVGILGDDFIDEVIDGVRIVTFPRSQAKLIGWWRNFSRISKFLKELHLVQPIDIIEGSELTFAFLDKIPGIPFVIRLHGGHHFFAEGEKRPINKWKGLQEKISFKKADAFIAVSEYVKSHTGKLLSFGEKPIRVINYPVSLQKFYKSDPKNTIPFRLVFAGTVCEKKGIRQLILSLGKVSSHFPEIHLEVYGRDWFFQDGKSYVQFLKEEIDPELLKRVNFHGPVSHDDLPKYYEQAELCIFPSHMETQGLVAPEAMAMGKPVIFSKTGPGPETIDHRVNGWLCDPHSSENIADTIIEALSSRENLEKIGEEARKKVFGKFDPQKITELNLDYYKTLASSI</sequence>
<dbReference type="SUPFAM" id="SSF53756">
    <property type="entry name" value="UDP-Glycosyltransferase/glycogen phosphorylase"/>
    <property type="match status" value="1"/>
</dbReference>
<dbReference type="PANTHER" id="PTHR12526">
    <property type="entry name" value="GLYCOSYLTRANSFERASE"/>
    <property type="match status" value="1"/>
</dbReference>